<dbReference type="InterPro" id="IPR005119">
    <property type="entry name" value="LysR_subst-bd"/>
</dbReference>
<dbReference type="PANTHER" id="PTHR30126:SF2">
    <property type="entry name" value="HTH-TYPE TRANSCRIPTIONAL REGULATOR YJIE"/>
    <property type="match status" value="1"/>
</dbReference>
<keyword evidence="7" id="KW-1185">Reference proteome</keyword>
<dbReference type="PROSITE" id="PS50931">
    <property type="entry name" value="HTH_LYSR"/>
    <property type="match status" value="1"/>
</dbReference>
<protein>
    <submittedName>
        <fullName evidence="6">LysR family transcriptional regulator</fullName>
    </submittedName>
</protein>
<dbReference type="EMBL" id="AQHN01000095">
    <property type="protein sequence ID" value="ENN83858.1"/>
    <property type="molecule type" value="Genomic_DNA"/>
</dbReference>
<dbReference type="InterPro" id="IPR036388">
    <property type="entry name" value="WH-like_DNA-bd_sf"/>
</dbReference>
<comment type="similarity">
    <text evidence="1">Belongs to the LysR transcriptional regulatory family.</text>
</comment>
<name>N6U0C5_9HYPH</name>
<dbReference type="SUPFAM" id="SSF46785">
    <property type="entry name" value="Winged helix' DNA-binding domain"/>
    <property type="match status" value="1"/>
</dbReference>
<evidence type="ECO:0000313" key="6">
    <source>
        <dbReference type="EMBL" id="ENN83858.1"/>
    </source>
</evidence>
<feature type="domain" description="HTH lysR-type" evidence="5">
    <location>
        <begin position="1"/>
        <end position="58"/>
    </location>
</feature>
<evidence type="ECO:0000313" key="7">
    <source>
        <dbReference type="Proteomes" id="UP000012429"/>
    </source>
</evidence>
<dbReference type="Pfam" id="PF00126">
    <property type="entry name" value="HTH_1"/>
    <property type="match status" value="1"/>
</dbReference>
<dbReference type="InterPro" id="IPR000847">
    <property type="entry name" value="LysR_HTH_N"/>
</dbReference>
<dbReference type="Gene3D" id="1.10.10.10">
    <property type="entry name" value="Winged helix-like DNA-binding domain superfamily/Winged helix DNA-binding domain"/>
    <property type="match status" value="1"/>
</dbReference>
<gene>
    <name evidence="6" type="ORF">RHSP_41551</name>
</gene>
<evidence type="ECO:0000256" key="4">
    <source>
        <dbReference type="ARBA" id="ARBA00023163"/>
    </source>
</evidence>
<dbReference type="OrthoDB" id="528082at2"/>
<organism evidence="6 7">
    <name type="scientific">Rhizobium freirei PRF 81</name>
    <dbReference type="NCBI Taxonomy" id="363754"/>
    <lineage>
        <taxon>Bacteria</taxon>
        <taxon>Pseudomonadati</taxon>
        <taxon>Pseudomonadota</taxon>
        <taxon>Alphaproteobacteria</taxon>
        <taxon>Hyphomicrobiales</taxon>
        <taxon>Rhizobiaceae</taxon>
        <taxon>Rhizobium/Agrobacterium group</taxon>
        <taxon>Rhizobium</taxon>
    </lineage>
</organism>
<evidence type="ECO:0000259" key="5">
    <source>
        <dbReference type="PROSITE" id="PS50931"/>
    </source>
</evidence>
<dbReference type="PANTHER" id="PTHR30126">
    <property type="entry name" value="HTH-TYPE TRANSCRIPTIONAL REGULATOR"/>
    <property type="match status" value="1"/>
</dbReference>
<dbReference type="Gene3D" id="3.40.190.10">
    <property type="entry name" value="Periplasmic binding protein-like II"/>
    <property type="match status" value="2"/>
</dbReference>
<sequence length="293" mass="32567">MDITWLQDFLAVAETGNFTRAANDRNASQPAFSRRIQALEAWLGVALIDRSVFPTRLTIEGERFRDQAAQILRNLLDLRTELGAEPTLRRDQVRLALPHALATGRLPEWWVDWSEGRALSCQLVPGNVHDTVTSLVAGDVDMLVCFHHAQQPIHLDPDVYERVELGTEKLKPYAARHVAEKFSLPGDPSAPLPLLAYSSGTYLGRMVDLAIESSGQSFSATPIFKSDMADVLRELTLTGTGVAWLPDCTASRAEERLVALDDDKWSMTLSVVAYRDRNNGSRALNRLWSAISQ</sequence>
<accession>N6U0C5</accession>
<geneLocation type="plasmid" evidence="6">
    <name>pPRF81a</name>
</geneLocation>
<evidence type="ECO:0000256" key="1">
    <source>
        <dbReference type="ARBA" id="ARBA00009437"/>
    </source>
</evidence>
<dbReference type="RefSeq" id="WP_004129483.1">
    <property type="nucleotide sequence ID" value="NZ_AQHN01000095.1"/>
</dbReference>
<keyword evidence="6" id="KW-0614">Plasmid</keyword>
<dbReference type="AlphaFoldDB" id="N6U0C5"/>
<keyword evidence="4" id="KW-0804">Transcription</keyword>
<dbReference type="Pfam" id="PF03466">
    <property type="entry name" value="LysR_substrate"/>
    <property type="match status" value="1"/>
</dbReference>
<dbReference type="SUPFAM" id="SSF53850">
    <property type="entry name" value="Periplasmic binding protein-like II"/>
    <property type="match status" value="1"/>
</dbReference>
<keyword evidence="3" id="KW-0238">DNA-binding</keyword>
<keyword evidence="2" id="KW-0805">Transcription regulation</keyword>
<dbReference type="GO" id="GO:0003700">
    <property type="term" value="F:DNA-binding transcription factor activity"/>
    <property type="evidence" value="ECO:0007669"/>
    <property type="project" value="InterPro"/>
</dbReference>
<dbReference type="CDD" id="cd05466">
    <property type="entry name" value="PBP2_LTTR_substrate"/>
    <property type="match status" value="1"/>
</dbReference>
<comment type="caution">
    <text evidence="6">The sequence shown here is derived from an EMBL/GenBank/DDBJ whole genome shotgun (WGS) entry which is preliminary data.</text>
</comment>
<dbReference type="PRINTS" id="PR00039">
    <property type="entry name" value="HTHLYSR"/>
</dbReference>
<dbReference type="Proteomes" id="UP000012429">
    <property type="component" value="Unassembled WGS sequence"/>
</dbReference>
<dbReference type="PATRIC" id="fig|363754.4.peg.6773"/>
<reference evidence="6 7" key="1">
    <citation type="journal article" date="2012" name="BMC Genomics">
        <title>Genomic basis of broad host range and environmental adaptability of Rhizobium tropici CIAT 899 and Rhizobium sp. PRF 81 which are used in inoculants for common bean (Phaseolus vulgaris L.).</title>
        <authorList>
            <person name="Ormeno-Orrillo E."/>
            <person name="Menna P."/>
            <person name="Almeida L.G."/>
            <person name="Ollero F.J."/>
            <person name="Nicolas M.F."/>
            <person name="Pains Rodrigues E."/>
            <person name="Shigueyoshi Nakatani A."/>
            <person name="Silva Batista J.S."/>
            <person name="Oliveira Chueire L.M."/>
            <person name="Souza R.C."/>
            <person name="Ribeiro Vasconcelos A.T."/>
            <person name="Megias M."/>
            <person name="Hungria M."/>
            <person name="Martinez-Romero E."/>
        </authorList>
    </citation>
    <scope>NUCLEOTIDE SEQUENCE [LARGE SCALE GENOMIC DNA]</scope>
    <source>
        <strain evidence="6 7">PRF 81</strain>
        <plasmid evidence="6">pPRF81a</plasmid>
    </source>
</reference>
<evidence type="ECO:0000256" key="2">
    <source>
        <dbReference type="ARBA" id="ARBA00023015"/>
    </source>
</evidence>
<evidence type="ECO:0000256" key="3">
    <source>
        <dbReference type="ARBA" id="ARBA00023125"/>
    </source>
</evidence>
<dbReference type="GO" id="GO:0000976">
    <property type="term" value="F:transcription cis-regulatory region binding"/>
    <property type="evidence" value="ECO:0007669"/>
    <property type="project" value="TreeGrafter"/>
</dbReference>
<dbReference type="InterPro" id="IPR036390">
    <property type="entry name" value="WH_DNA-bd_sf"/>
</dbReference>
<proteinExistence type="inferred from homology"/>